<dbReference type="InterPro" id="IPR036412">
    <property type="entry name" value="HAD-like_sf"/>
</dbReference>
<evidence type="ECO:0008006" key="6">
    <source>
        <dbReference type="Google" id="ProtNLM"/>
    </source>
</evidence>
<evidence type="ECO:0000313" key="4">
    <source>
        <dbReference type="EMBL" id="AWI31033.1"/>
    </source>
</evidence>
<feature type="signal peptide" evidence="3">
    <location>
        <begin position="1"/>
        <end position="29"/>
    </location>
</feature>
<dbReference type="InterPro" id="IPR023214">
    <property type="entry name" value="HAD_sf"/>
</dbReference>
<accession>A0A2S1SX86</accession>
<evidence type="ECO:0000256" key="3">
    <source>
        <dbReference type="SAM" id="SignalP"/>
    </source>
</evidence>
<protein>
    <recommendedName>
        <fullName evidence="6">Hydrolase</fullName>
    </recommendedName>
</protein>
<dbReference type="PANTHER" id="PTHR31284:SF10">
    <property type="entry name" value="ACID PHOSPHATASE-LIKE PROTEIN"/>
    <property type="match status" value="1"/>
</dbReference>
<dbReference type="SUPFAM" id="SSF56784">
    <property type="entry name" value="HAD-like"/>
    <property type="match status" value="1"/>
</dbReference>
<feature type="region of interest" description="Disordered" evidence="2">
    <location>
        <begin position="60"/>
        <end position="87"/>
    </location>
</feature>
<dbReference type="EMBL" id="CP029188">
    <property type="protein sequence ID" value="AWI31033.1"/>
    <property type="molecule type" value="Genomic_DNA"/>
</dbReference>
<proteinExistence type="predicted"/>
<dbReference type="OrthoDB" id="3629246at2"/>
<dbReference type="Proteomes" id="UP000244900">
    <property type="component" value="Chromosome"/>
</dbReference>
<reference evidence="4 5" key="1">
    <citation type="submission" date="2018-05" db="EMBL/GenBank/DDBJ databases">
        <title>Complete genome sequence of sponge-derived Streptomyces sp. HNM0039.</title>
        <authorList>
            <person name="Huang X."/>
            <person name="Zhou S."/>
        </authorList>
    </citation>
    <scope>NUCLEOTIDE SEQUENCE [LARGE SCALE GENOMIC DNA]</scope>
    <source>
        <strain evidence="4 5">HNM0039</strain>
    </source>
</reference>
<dbReference type="PANTHER" id="PTHR31284">
    <property type="entry name" value="ACID PHOSPHATASE-LIKE PROTEIN"/>
    <property type="match status" value="1"/>
</dbReference>
<keyword evidence="5" id="KW-1185">Reference proteome</keyword>
<feature type="chain" id="PRO_5038992255" description="Hydrolase" evidence="3">
    <location>
        <begin position="30"/>
        <end position="263"/>
    </location>
</feature>
<dbReference type="RefSeq" id="WP_108907390.1">
    <property type="nucleotide sequence ID" value="NZ_CP029188.1"/>
</dbReference>
<keyword evidence="1 3" id="KW-0732">Signal</keyword>
<feature type="compositionally biased region" description="Low complexity" evidence="2">
    <location>
        <begin position="60"/>
        <end position="84"/>
    </location>
</feature>
<dbReference type="Gene3D" id="3.40.50.1000">
    <property type="entry name" value="HAD superfamily/HAD-like"/>
    <property type="match status" value="1"/>
</dbReference>
<dbReference type="AlphaFoldDB" id="A0A2S1SX86"/>
<dbReference type="KEGG" id="stir:DDW44_21295"/>
<dbReference type="Pfam" id="PF03767">
    <property type="entry name" value="Acid_phosphat_B"/>
    <property type="match status" value="1"/>
</dbReference>
<name>A0A2S1SX86_9ACTN</name>
<evidence type="ECO:0000313" key="5">
    <source>
        <dbReference type="Proteomes" id="UP000244900"/>
    </source>
</evidence>
<gene>
    <name evidence="4" type="ORF">DDW44_21295</name>
</gene>
<evidence type="ECO:0000256" key="2">
    <source>
        <dbReference type="SAM" id="MobiDB-lite"/>
    </source>
</evidence>
<dbReference type="InterPro" id="IPR005519">
    <property type="entry name" value="Acid_phosphat_B-like"/>
</dbReference>
<evidence type="ECO:0000256" key="1">
    <source>
        <dbReference type="ARBA" id="ARBA00022729"/>
    </source>
</evidence>
<sequence>MHVRRWTTRAAVTAGALALTATMTATASAGTVSTPPAASPATSAAASPAASPATVASASTTASTSTTASITSTTTATASTAGTTHAPRTTDLTAAGLAGIDYATWQRDVTAALATARPYVEQRTAGASGERLAMVLDIDNTSLETDFHYFWEYPTPAVAQVLDLVRYADSRGVDIFFVTARPDIIGSLTSYNLKKAGFPVDGLYVRSLPDLFDEVSAYKTGKRKEIEAKGYTIIANVGNRPSDLSGGHAERTFKLPDYGGKLS</sequence>
<organism evidence="4 5">
    <name type="scientific">Streptomyces tirandamycinicus</name>
    <dbReference type="NCBI Taxonomy" id="2174846"/>
    <lineage>
        <taxon>Bacteria</taxon>
        <taxon>Bacillati</taxon>
        <taxon>Actinomycetota</taxon>
        <taxon>Actinomycetes</taxon>
        <taxon>Kitasatosporales</taxon>
        <taxon>Streptomycetaceae</taxon>
        <taxon>Streptomyces</taxon>
    </lineage>
</organism>